<dbReference type="InterPro" id="IPR002401">
    <property type="entry name" value="Cyt_P450_E_grp-I"/>
</dbReference>
<comment type="similarity">
    <text evidence="2">Belongs to the cytochrome P450 family.</text>
</comment>
<dbReference type="GO" id="GO:0016020">
    <property type="term" value="C:membrane"/>
    <property type="evidence" value="ECO:0007669"/>
    <property type="project" value="UniProtKB-SubCell"/>
</dbReference>
<dbReference type="InterPro" id="IPR001128">
    <property type="entry name" value="Cyt_P450"/>
</dbReference>
<comment type="caution">
    <text evidence="11">The sequence shown here is derived from an EMBL/GenBank/DDBJ whole genome shotgun (WGS) entry which is preliminary data.</text>
</comment>
<evidence type="ECO:0000256" key="9">
    <source>
        <dbReference type="ARBA" id="ARBA00023033"/>
    </source>
</evidence>
<dbReference type="InterPro" id="IPR036396">
    <property type="entry name" value="Cyt_P450_sf"/>
</dbReference>
<dbReference type="EMBL" id="JBFOLJ010000012">
    <property type="protein sequence ID" value="KAL2489945.1"/>
    <property type="molecule type" value="Genomic_DNA"/>
</dbReference>
<evidence type="ECO:0000256" key="7">
    <source>
        <dbReference type="ARBA" id="ARBA00023002"/>
    </source>
</evidence>
<accession>A0ABD1RNH4</accession>
<dbReference type="SUPFAM" id="SSF48264">
    <property type="entry name" value="Cytochrome P450"/>
    <property type="match status" value="1"/>
</dbReference>
<keyword evidence="9" id="KW-0503">Monooxygenase</keyword>
<evidence type="ECO:0000256" key="6">
    <source>
        <dbReference type="ARBA" id="ARBA00022989"/>
    </source>
</evidence>
<evidence type="ECO:0000256" key="1">
    <source>
        <dbReference type="ARBA" id="ARBA00004167"/>
    </source>
</evidence>
<dbReference type="PANTHER" id="PTHR47955:SF9">
    <property type="entry name" value="PREMNASPIRODIENE OXYGENASE-LIKE"/>
    <property type="match status" value="1"/>
</dbReference>
<keyword evidence="6" id="KW-1133">Transmembrane helix</keyword>
<dbReference type="Pfam" id="PF00067">
    <property type="entry name" value="p450"/>
    <property type="match status" value="1"/>
</dbReference>
<name>A0ABD1RNH4_9LAMI</name>
<keyword evidence="10" id="KW-0472">Membrane</keyword>
<sequence length="156" mass="18037">MMVLKLLGNQDQAGCRVSRQPFTRQPKMVAEIKVGNSRDHLLFVLLGDILVGRLYTGITKRNGLFKVIFILLRRRRERKTDLAKTYGPIMQLQLGELPILVISSAEIAKSVLKDHDPCFVDRPQAIALKIMWYDYIDIAFAPYGNYWRQMRKICII</sequence>
<keyword evidence="8" id="KW-0408">Iron</keyword>
<evidence type="ECO:0000313" key="12">
    <source>
        <dbReference type="Proteomes" id="UP001604277"/>
    </source>
</evidence>
<evidence type="ECO:0000256" key="5">
    <source>
        <dbReference type="ARBA" id="ARBA00022723"/>
    </source>
</evidence>
<gene>
    <name evidence="11" type="ORF">Fot_43237</name>
</gene>
<dbReference type="Gene3D" id="1.10.630.10">
    <property type="entry name" value="Cytochrome P450"/>
    <property type="match status" value="1"/>
</dbReference>
<evidence type="ECO:0000256" key="3">
    <source>
        <dbReference type="ARBA" id="ARBA00022617"/>
    </source>
</evidence>
<keyword evidence="4" id="KW-0812">Transmembrane</keyword>
<evidence type="ECO:0000256" key="10">
    <source>
        <dbReference type="ARBA" id="ARBA00023136"/>
    </source>
</evidence>
<keyword evidence="7" id="KW-0560">Oxidoreductase</keyword>
<keyword evidence="12" id="KW-1185">Reference proteome</keyword>
<keyword evidence="3" id="KW-0349">Heme</keyword>
<evidence type="ECO:0000256" key="2">
    <source>
        <dbReference type="ARBA" id="ARBA00010617"/>
    </source>
</evidence>
<keyword evidence="5" id="KW-0479">Metal-binding</keyword>
<evidence type="ECO:0000313" key="11">
    <source>
        <dbReference type="EMBL" id="KAL2489945.1"/>
    </source>
</evidence>
<organism evidence="11 12">
    <name type="scientific">Forsythia ovata</name>
    <dbReference type="NCBI Taxonomy" id="205694"/>
    <lineage>
        <taxon>Eukaryota</taxon>
        <taxon>Viridiplantae</taxon>
        <taxon>Streptophyta</taxon>
        <taxon>Embryophyta</taxon>
        <taxon>Tracheophyta</taxon>
        <taxon>Spermatophyta</taxon>
        <taxon>Magnoliopsida</taxon>
        <taxon>eudicotyledons</taxon>
        <taxon>Gunneridae</taxon>
        <taxon>Pentapetalae</taxon>
        <taxon>asterids</taxon>
        <taxon>lamiids</taxon>
        <taxon>Lamiales</taxon>
        <taxon>Oleaceae</taxon>
        <taxon>Forsythieae</taxon>
        <taxon>Forsythia</taxon>
    </lineage>
</organism>
<evidence type="ECO:0000256" key="4">
    <source>
        <dbReference type="ARBA" id="ARBA00022692"/>
    </source>
</evidence>
<reference evidence="12" key="1">
    <citation type="submission" date="2024-07" db="EMBL/GenBank/DDBJ databases">
        <title>Two chromosome-level genome assemblies of Korean endemic species Abeliophyllum distichum and Forsythia ovata (Oleaceae).</title>
        <authorList>
            <person name="Jang H."/>
        </authorList>
    </citation>
    <scope>NUCLEOTIDE SEQUENCE [LARGE SCALE GENOMIC DNA]</scope>
</reference>
<dbReference type="AlphaFoldDB" id="A0ABD1RNH4"/>
<dbReference type="GO" id="GO:0004497">
    <property type="term" value="F:monooxygenase activity"/>
    <property type="evidence" value="ECO:0007669"/>
    <property type="project" value="UniProtKB-KW"/>
</dbReference>
<protein>
    <submittedName>
        <fullName evidence="11">Premnaspirodiene oxygenase</fullName>
    </submittedName>
</protein>
<proteinExistence type="inferred from homology"/>
<comment type="subcellular location">
    <subcellularLocation>
        <location evidence="1">Membrane</location>
        <topology evidence="1">Single-pass membrane protein</topology>
    </subcellularLocation>
</comment>
<dbReference type="Proteomes" id="UP001604277">
    <property type="component" value="Unassembled WGS sequence"/>
</dbReference>
<dbReference type="PRINTS" id="PR00463">
    <property type="entry name" value="EP450I"/>
</dbReference>
<evidence type="ECO:0000256" key="8">
    <source>
        <dbReference type="ARBA" id="ARBA00023004"/>
    </source>
</evidence>
<dbReference type="PANTHER" id="PTHR47955">
    <property type="entry name" value="CYTOCHROME P450 FAMILY 71 PROTEIN"/>
    <property type="match status" value="1"/>
</dbReference>
<dbReference type="GO" id="GO:0046872">
    <property type="term" value="F:metal ion binding"/>
    <property type="evidence" value="ECO:0007669"/>
    <property type="project" value="UniProtKB-KW"/>
</dbReference>